<dbReference type="GO" id="GO:0004601">
    <property type="term" value="F:peroxidase activity"/>
    <property type="evidence" value="ECO:0007669"/>
    <property type="project" value="UniProtKB-KW"/>
</dbReference>
<dbReference type="SUPFAM" id="SSF48113">
    <property type="entry name" value="Heme-dependent peroxidases"/>
    <property type="match status" value="1"/>
</dbReference>
<keyword evidence="2" id="KW-0964">Secreted</keyword>
<evidence type="ECO:0008006" key="11">
    <source>
        <dbReference type="Google" id="ProtNLM"/>
    </source>
</evidence>
<dbReference type="InterPro" id="IPR010255">
    <property type="entry name" value="Haem_peroxidase_sf"/>
</dbReference>
<feature type="signal peptide" evidence="8">
    <location>
        <begin position="1"/>
        <end position="18"/>
    </location>
</feature>
<reference evidence="9 10" key="1">
    <citation type="submission" date="2024-05" db="EMBL/GenBank/DDBJ databases">
        <authorList>
            <person name="Wallberg A."/>
        </authorList>
    </citation>
    <scope>NUCLEOTIDE SEQUENCE [LARGE SCALE GENOMIC DNA]</scope>
</reference>
<evidence type="ECO:0000313" key="9">
    <source>
        <dbReference type="EMBL" id="CAL4123854.1"/>
    </source>
</evidence>
<evidence type="ECO:0000256" key="4">
    <source>
        <dbReference type="ARBA" id="ARBA00022729"/>
    </source>
</evidence>
<dbReference type="PROSITE" id="PS50292">
    <property type="entry name" value="PEROXIDASE_3"/>
    <property type="match status" value="1"/>
</dbReference>
<comment type="subcellular location">
    <subcellularLocation>
        <location evidence="1">Secreted</location>
    </subcellularLocation>
</comment>
<feature type="binding site" description="axial binding residue" evidence="6">
    <location>
        <position position="641"/>
    </location>
    <ligand>
        <name>heme b</name>
        <dbReference type="ChEBI" id="CHEBI:60344"/>
    </ligand>
    <ligandPart>
        <name>Fe</name>
        <dbReference type="ChEBI" id="CHEBI:18248"/>
    </ligandPart>
</feature>
<feature type="compositionally biased region" description="Low complexity" evidence="7">
    <location>
        <begin position="52"/>
        <end position="80"/>
    </location>
</feature>
<comment type="caution">
    <text evidence="9">The sequence shown here is derived from an EMBL/GenBank/DDBJ whole genome shotgun (WGS) entry which is preliminary data.</text>
</comment>
<dbReference type="FunFam" id="1.10.640.10:FF:000003">
    <property type="entry name" value="chorion peroxidase"/>
    <property type="match status" value="1"/>
</dbReference>
<keyword evidence="3" id="KW-0575">Peroxidase</keyword>
<dbReference type="PANTHER" id="PTHR11475">
    <property type="entry name" value="OXIDASE/PEROXIDASE"/>
    <property type="match status" value="1"/>
</dbReference>
<feature type="compositionally biased region" description="Low complexity" evidence="7">
    <location>
        <begin position="88"/>
        <end position="111"/>
    </location>
</feature>
<accession>A0AAV2RE44</accession>
<keyword evidence="6" id="KW-0349">Heme</keyword>
<dbReference type="Pfam" id="PF03098">
    <property type="entry name" value="An_peroxidase"/>
    <property type="match status" value="1"/>
</dbReference>
<gene>
    <name evidence="9" type="ORF">MNOR_LOCUS24140</name>
</gene>
<keyword evidence="4 8" id="KW-0732">Signal</keyword>
<proteinExistence type="predicted"/>
<keyword evidence="10" id="KW-1185">Reference proteome</keyword>
<dbReference type="PANTHER" id="PTHR11475:SF4">
    <property type="entry name" value="CHORION PEROXIDASE"/>
    <property type="match status" value="1"/>
</dbReference>
<dbReference type="GO" id="GO:0005576">
    <property type="term" value="C:extracellular region"/>
    <property type="evidence" value="ECO:0007669"/>
    <property type="project" value="UniProtKB-SubCell"/>
</dbReference>
<keyword evidence="6" id="KW-0408">Iron</keyword>
<dbReference type="PRINTS" id="PR00457">
    <property type="entry name" value="ANPEROXIDASE"/>
</dbReference>
<dbReference type="Gene3D" id="1.10.640.10">
    <property type="entry name" value="Haem peroxidase domain superfamily, animal type"/>
    <property type="match status" value="1"/>
</dbReference>
<dbReference type="CDD" id="cd09823">
    <property type="entry name" value="peroxinectin_like"/>
    <property type="match status" value="1"/>
</dbReference>
<dbReference type="EMBL" id="CAXKWB010021895">
    <property type="protein sequence ID" value="CAL4123854.1"/>
    <property type="molecule type" value="Genomic_DNA"/>
</dbReference>
<evidence type="ECO:0000256" key="5">
    <source>
        <dbReference type="ARBA" id="ARBA00023180"/>
    </source>
</evidence>
<evidence type="ECO:0000256" key="7">
    <source>
        <dbReference type="SAM" id="MobiDB-lite"/>
    </source>
</evidence>
<sequence length="884" mass="99200">MQLILALGLSALLVTVHGEIFFPGDAPGNKQPQIPEKPVTPTVNIQQAKAPVPVNSSNVQSPQQSQQDQHQELQNQQLPPQGVPPQQSPTQVVPPQQLPSQGVPPQQLSPQKRPLQQSRAAITFQKEEKEPEIPCTTYKGERGSCHFLAQCATFFAEIAELSRSPCPISADQQGVCCLPEKKPKNGSVGGSGSVLKKLKFPPVPVPNVGPAEINFAVNMGLHQIKQKESFEQQLVDKNVVAEVGSPVQMHAMLFQTNDKIIHLAKDADKTVAASVNLVKEFNLTKEQGNLGLPQFTTQNSPIKDTCPPEPICPQTRYRTMDGSCNNLRNKEWGMAGTAFERILPADYNDGVDSPRSSHSATPLPSPRAISSRITVQGGNPYENYTMLIMQWGQFLDHDITHTPITKGSGRTDITCCFRGQLRPDNERHSACLPIDIPPNDSFYSQHEQRCMEFVRSFPAVRPACNFGPREQMNQISSFIDSSNVYGTNEKEAKELRSFSSGELKAHSEGGRSLLPPNARECRDRITLNACFKAGDSRVNEQPNLAVMHTIWMRQHNRIAEQLQKINPGWTDEEVYQEARRIIIAQMQHITYKEYLPIILGKEYMEDFGLLPLRSGFANSYRENVDPTINNVFAAAAFRYGHTLISSSMKRVTRFGTDNEDLLLSKNQFRPFMLYNRGALDELLRGLSKQPSEQFDHFFTEELTNKLFAGNRAFGMDLVALNIQRGRDHGLPDYNSWRKICGLPKVTTFQGFRDVMDNSVIKQLESMYSSVDDVDIFIGGISEKPFRNSLLGHTFHCIVGDQFARLRLGDRFWYENGGMPSSFTENQLNEIRKTSLARIMCDNSDHMEMIQPLAFVQGFLQNKRALCRVGTLIPKMSLEPWRNSL</sequence>
<protein>
    <recommendedName>
        <fullName evidence="11">Peroxinectin</fullName>
    </recommendedName>
</protein>
<feature type="chain" id="PRO_5043315361" description="Peroxinectin" evidence="8">
    <location>
        <begin position="19"/>
        <end position="884"/>
    </location>
</feature>
<name>A0AAV2RE44_MEGNR</name>
<dbReference type="AlphaFoldDB" id="A0AAV2RE44"/>
<evidence type="ECO:0000256" key="8">
    <source>
        <dbReference type="SAM" id="SignalP"/>
    </source>
</evidence>
<keyword evidence="5" id="KW-0325">Glycoprotein</keyword>
<evidence type="ECO:0000256" key="6">
    <source>
        <dbReference type="PIRSR" id="PIRSR619791-2"/>
    </source>
</evidence>
<keyword evidence="3" id="KW-0560">Oxidoreductase</keyword>
<dbReference type="InterPro" id="IPR019791">
    <property type="entry name" value="Haem_peroxidase_animal"/>
</dbReference>
<dbReference type="GO" id="GO:0006979">
    <property type="term" value="P:response to oxidative stress"/>
    <property type="evidence" value="ECO:0007669"/>
    <property type="project" value="InterPro"/>
</dbReference>
<dbReference type="GO" id="GO:0046872">
    <property type="term" value="F:metal ion binding"/>
    <property type="evidence" value="ECO:0007669"/>
    <property type="project" value="UniProtKB-KW"/>
</dbReference>
<organism evidence="9 10">
    <name type="scientific">Meganyctiphanes norvegica</name>
    <name type="common">Northern krill</name>
    <name type="synonym">Thysanopoda norvegica</name>
    <dbReference type="NCBI Taxonomy" id="48144"/>
    <lineage>
        <taxon>Eukaryota</taxon>
        <taxon>Metazoa</taxon>
        <taxon>Ecdysozoa</taxon>
        <taxon>Arthropoda</taxon>
        <taxon>Crustacea</taxon>
        <taxon>Multicrustacea</taxon>
        <taxon>Malacostraca</taxon>
        <taxon>Eumalacostraca</taxon>
        <taxon>Eucarida</taxon>
        <taxon>Euphausiacea</taxon>
        <taxon>Euphausiidae</taxon>
        <taxon>Meganyctiphanes</taxon>
    </lineage>
</organism>
<dbReference type="Proteomes" id="UP001497623">
    <property type="component" value="Unassembled WGS sequence"/>
</dbReference>
<evidence type="ECO:0000256" key="1">
    <source>
        <dbReference type="ARBA" id="ARBA00004613"/>
    </source>
</evidence>
<dbReference type="GO" id="GO:0020037">
    <property type="term" value="F:heme binding"/>
    <property type="evidence" value="ECO:0007669"/>
    <property type="project" value="InterPro"/>
</dbReference>
<feature type="region of interest" description="Disordered" evidence="7">
    <location>
        <begin position="52"/>
        <end position="117"/>
    </location>
</feature>
<evidence type="ECO:0000256" key="3">
    <source>
        <dbReference type="ARBA" id="ARBA00022559"/>
    </source>
</evidence>
<evidence type="ECO:0000313" key="10">
    <source>
        <dbReference type="Proteomes" id="UP001497623"/>
    </source>
</evidence>
<dbReference type="InterPro" id="IPR037120">
    <property type="entry name" value="Haem_peroxidase_sf_animal"/>
</dbReference>
<evidence type="ECO:0000256" key="2">
    <source>
        <dbReference type="ARBA" id="ARBA00022525"/>
    </source>
</evidence>
<keyword evidence="6" id="KW-0479">Metal-binding</keyword>